<name>A0A6J4PTQ9_9ACTN</name>
<feature type="region of interest" description="Disordered" evidence="1">
    <location>
        <begin position="1"/>
        <end position="42"/>
    </location>
</feature>
<evidence type="ECO:0000256" key="1">
    <source>
        <dbReference type="SAM" id="MobiDB-lite"/>
    </source>
</evidence>
<gene>
    <name evidence="2" type="ORF">AVDCRST_MAG01-01-2420</name>
</gene>
<accession>A0A6J4PTQ9</accession>
<reference evidence="2" key="1">
    <citation type="submission" date="2020-02" db="EMBL/GenBank/DDBJ databases">
        <authorList>
            <person name="Meier V. D."/>
        </authorList>
    </citation>
    <scope>NUCLEOTIDE SEQUENCE</scope>
    <source>
        <strain evidence="2">AVDCRST_MAG01</strain>
    </source>
</reference>
<feature type="compositionally biased region" description="Basic and acidic residues" evidence="1">
    <location>
        <begin position="1"/>
        <end position="20"/>
    </location>
</feature>
<proteinExistence type="predicted"/>
<protein>
    <submittedName>
        <fullName evidence="2">Uncharacterized protein</fullName>
    </submittedName>
</protein>
<organism evidence="2">
    <name type="scientific">uncultured Rubrobacteraceae bacterium</name>
    <dbReference type="NCBI Taxonomy" id="349277"/>
    <lineage>
        <taxon>Bacteria</taxon>
        <taxon>Bacillati</taxon>
        <taxon>Actinomycetota</taxon>
        <taxon>Rubrobacteria</taxon>
        <taxon>Rubrobacterales</taxon>
        <taxon>Rubrobacteraceae</taxon>
        <taxon>environmental samples</taxon>
    </lineage>
</organism>
<sequence length="70" mass="7799">MKSLENDPRLPYKASHECRRGSSTTALPTFLTNTSSPSKRNPLGSLTAWLLPFMKSFAVSIYRLLAGIDR</sequence>
<dbReference type="AlphaFoldDB" id="A0A6J4PTQ9"/>
<dbReference type="EMBL" id="CADCUW010000331">
    <property type="protein sequence ID" value="CAA9423259.1"/>
    <property type="molecule type" value="Genomic_DNA"/>
</dbReference>
<feature type="compositionally biased region" description="Polar residues" evidence="1">
    <location>
        <begin position="21"/>
        <end position="39"/>
    </location>
</feature>
<evidence type="ECO:0000313" key="2">
    <source>
        <dbReference type="EMBL" id="CAA9423259.1"/>
    </source>
</evidence>